<accession>A0A9P6JIQ7</accession>
<evidence type="ECO:0000313" key="1">
    <source>
        <dbReference type="EMBL" id="KAF9522556.1"/>
    </source>
</evidence>
<dbReference type="Proteomes" id="UP000807306">
    <property type="component" value="Unassembled WGS sequence"/>
</dbReference>
<comment type="caution">
    <text evidence="1">The sequence shown here is derived from an EMBL/GenBank/DDBJ whole genome shotgun (WGS) entry which is preliminary data.</text>
</comment>
<sequence length="532" mass="59992">MTSATIPQPMVLLSQHQVCEQHGGLPCDACTLLADYDAKIVATSSKLDEHPATRCALLTQVNAKHDPMGYRLPVEVVSTIFQHCLPNPPSPETFKSFPWPKNSSSDQEFSQTTAELTSINHNWRNIAHSTPGLWNSIFLNFTRWSISEDRLAVLLNNVKQRIHRSGDLLLDIRFITREGPILVSYCAQILEALCLEAHRWRSLCLSAPRKVITVLATQTFPQGSPYLDYMVLNSHNRVLPDNWVLSFHPSARLFAPSYLSLRRIPITTTTFDFSRITSLNLGSTTNSKIVNFLDVLPRLTSLECQIRKEDQLFSSGPPVIHPSLKILHLTVLDVIPNLLSRLTLPSLETFICYFPSNEHDALHAFLLRSNCLLQTLSVDMQCGEQEFIELLHLTPGLYHLRVHSEITSHFFSYLGETARLNGDQKGFLPHLRTLIFSPDIFHEQEFSWSFLRSLVPASPAIGSKCRPLHRVTIFADGLHVKLIDRLDLLEFIVGGLEIIVNSEGDSEQRNQLEDEKSLADALGALRTRSLPI</sequence>
<gene>
    <name evidence="1" type="ORF">CPB83DRAFT_864302</name>
</gene>
<protein>
    <recommendedName>
        <fullName evidence="3">F-box domain-containing protein</fullName>
    </recommendedName>
</protein>
<organism evidence="1 2">
    <name type="scientific">Crepidotus variabilis</name>
    <dbReference type="NCBI Taxonomy" id="179855"/>
    <lineage>
        <taxon>Eukaryota</taxon>
        <taxon>Fungi</taxon>
        <taxon>Dikarya</taxon>
        <taxon>Basidiomycota</taxon>
        <taxon>Agaricomycotina</taxon>
        <taxon>Agaricomycetes</taxon>
        <taxon>Agaricomycetidae</taxon>
        <taxon>Agaricales</taxon>
        <taxon>Agaricineae</taxon>
        <taxon>Crepidotaceae</taxon>
        <taxon>Crepidotus</taxon>
    </lineage>
</organism>
<dbReference type="OrthoDB" id="3365698at2759"/>
<keyword evidence="2" id="KW-1185">Reference proteome</keyword>
<evidence type="ECO:0008006" key="3">
    <source>
        <dbReference type="Google" id="ProtNLM"/>
    </source>
</evidence>
<evidence type="ECO:0000313" key="2">
    <source>
        <dbReference type="Proteomes" id="UP000807306"/>
    </source>
</evidence>
<dbReference type="EMBL" id="MU157941">
    <property type="protein sequence ID" value="KAF9522556.1"/>
    <property type="molecule type" value="Genomic_DNA"/>
</dbReference>
<proteinExistence type="predicted"/>
<dbReference type="AlphaFoldDB" id="A0A9P6JIQ7"/>
<reference evidence="1" key="1">
    <citation type="submission" date="2020-11" db="EMBL/GenBank/DDBJ databases">
        <authorList>
            <consortium name="DOE Joint Genome Institute"/>
            <person name="Ahrendt S."/>
            <person name="Riley R."/>
            <person name="Andreopoulos W."/>
            <person name="Labutti K."/>
            <person name="Pangilinan J."/>
            <person name="Ruiz-Duenas F.J."/>
            <person name="Barrasa J.M."/>
            <person name="Sanchez-Garcia M."/>
            <person name="Camarero S."/>
            <person name="Miyauchi S."/>
            <person name="Serrano A."/>
            <person name="Linde D."/>
            <person name="Babiker R."/>
            <person name="Drula E."/>
            <person name="Ayuso-Fernandez I."/>
            <person name="Pacheco R."/>
            <person name="Padilla G."/>
            <person name="Ferreira P."/>
            <person name="Barriuso J."/>
            <person name="Kellner H."/>
            <person name="Castanera R."/>
            <person name="Alfaro M."/>
            <person name="Ramirez L."/>
            <person name="Pisabarro A.G."/>
            <person name="Kuo A."/>
            <person name="Tritt A."/>
            <person name="Lipzen A."/>
            <person name="He G."/>
            <person name="Yan M."/>
            <person name="Ng V."/>
            <person name="Cullen D."/>
            <person name="Martin F."/>
            <person name="Rosso M.-N."/>
            <person name="Henrissat B."/>
            <person name="Hibbett D."/>
            <person name="Martinez A.T."/>
            <person name="Grigoriev I.V."/>
        </authorList>
    </citation>
    <scope>NUCLEOTIDE SEQUENCE</scope>
    <source>
        <strain evidence="1">CBS 506.95</strain>
    </source>
</reference>
<name>A0A9P6JIQ7_9AGAR</name>